<reference evidence="1 2" key="1">
    <citation type="journal article" date="2020" name="Syst. Appl. Microbiol.">
        <title>Alienimonas chondri sp. nov., a novel planctomycete isolated from the biofilm of the red alga Chondrus crispus.</title>
        <authorList>
            <person name="Vitorino I."/>
            <person name="Albuquerque L."/>
            <person name="Wiegand S."/>
            <person name="Kallscheuer N."/>
            <person name="da Costa M.S."/>
            <person name="Lobo-da-Cunha A."/>
            <person name="Jogler C."/>
            <person name="Lage O.M."/>
        </authorList>
    </citation>
    <scope>NUCLEOTIDE SEQUENCE [LARGE SCALE GENOMIC DNA]</scope>
    <source>
        <strain evidence="1 2">LzC2</strain>
    </source>
</reference>
<keyword evidence="2" id="KW-1185">Reference proteome</keyword>
<evidence type="ECO:0000313" key="1">
    <source>
        <dbReference type="EMBL" id="NNJ24619.1"/>
    </source>
</evidence>
<keyword evidence="1" id="KW-0413">Isomerase</keyword>
<comment type="caution">
    <text evidence="1">The sequence shown here is derived from an EMBL/GenBank/DDBJ whole genome shotgun (WGS) entry which is preliminary data.</text>
</comment>
<dbReference type="Gene3D" id="3.20.20.140">
    <property type="entry name" value="Metal-dependent hydrolases"/>
    <property type="match status" value="1"/>
</dbReference>
<dbReference type="Proteomes" id="UP000609651">
    <property type="component" value="Unassembled WGS sequence"/>
</dbReference>
<evidence type="ECO:0000313" key="2">
    <source>
        <dbReference type="Proteomes" id="UP000609651"/>
    </source>
</evidence>
<gene>
    <name evidence="1" type="primary">uxaC</name>
    <name evidence="1" type="ORF">LzC2_06770</name>
</gene>
<protein>
    <submittedName>
        <fullName evidence="1">Uronate isomerase</fullName>
        <ecNumber evidence="1">5.3.1.12</ecNumber>
    </submittedName>
</protein>
<dbReference type="SUPFAM" id="SSF51556">
    <property type="entry name" value="Metallo-dependent hydrolases"/>
    <property type="match status" value="1"/>
</dbReference>
<dbReference type="GO" id="GO:0008880">
    <property type="term" value="F:glucuronate isomerase activity"/>
    <property type="evidence" value="ECO:0007669"/>
    <property type="project" value="UniProtKB-EC"/>
</dbReference>
<dbReference type="Pfam" id="PF02614">
    <property type="entry name" value="UxaC"/>
    <property type="match status" value="1"/>
</dbReference>
<dbReference type="EMBL" id="WTPX01000012">
    <property type="protein sequence ID" value="NNJ24619.1"/>
    <property type="molecule type" value="Genomic_DNA"/>
</dbReference>
<proteinExistence type="predicted"/>
<name>A0ABX1VA40_9PLAN</name>
<dbReference type="EC" id="5.3.1.12" evidence="1"/>
<dbReference type="InterPro" id="IPR032466">
    <property type="entry name" value="Metal_Hydrolase"/>
</dbReference>
<sequence length="431" mass="48581">MPTETAADRILSGLEAAPILDPHSHINPHAPTSETLADILGYHYYTELARSSGLAKEQIEPSAGPLDPKQLVANLVPTLERLDNTVQVSWFTELAQTFFGWEHECLTRDNWEALYDESAKQMAAPGYTDRVIKQTNLEKVFLTNDFDDPLDGFDTDFYVPCLRTDDLVFKLHTPEVRERLAKATGVEVGDADSLRAAIRKLFEHFTAKGARACAISLPPWFEPSAGYDSTIARHIAAGELGHVPGEDGELRPELYSFVFRTLAEHCREFGLPFDLMIGVNRNVYPDGVHQGRDLYDSRCSLKQYADLFNAFPEVTFPVSVLAPTLNQELVSYAWIFPNVVTSGHWWYSNIPAHIANDLRARLQAVPGDKQIGYYSDAYKLEFVLPKFAMYRRILAKELFAEYCEGRGWGEERAVELGLKVLRGNSERLFRG</sequence>
<dbReference type="InterPro" id="IPR003766">
    <property type="entry name" value="Uronate_isomerase"/>
</dbReference>
<accession>A0ABX1VA40</accession>
<organism evidence="1 2">
    <name type="scientific">Alienimonas chondri</name>
    <dbReference type="NCBI Taxonomy" id="2681879"/>
    <lineage>
        <taxon>Bacteria</taxon>
        <taxon>Pseudomonadati</taxon>
        <taxon>Planctomycetota</taxon>
        <taxon>Planctomycetia</taxon>
        <taxon>Planctomycetales</taxon>
        <taxon>Planctomycetaceae</taxon>
        <taxon>Alienimonas</taxon>
    </lineage>
</organism>
<dbReference type="RefSeq" id="WP_171183749.1">
    <property type="nucleotide sequence ID" value="NZ_WTPX01000012.1"/>
</dbReference>
<dbReference type="Gene3D" id="1.10.2020.10">
    <property type="entry name" value="uronate isomerase, domain 2, chain A"/>
    <property type="match status" value="1"/>
</dbReference>